<dbReference type="PANTHER" id="PTHR10443">
    <property type="entry name" value="MICROSOMAL DIPEPTIDASE"/>
    <property type="match status" value="1"/>
</dbReference>
<dbReference type="AlphaFoldDB" id="A0A5R8Q9J8"/>
<comment type="caution">
    <text evidence="1">The sequence shown here is derived from an EMBL/GenBank/DDBJ whole genome shotgun (WGS) entry which is preliminary data.</text>
</comment>
<evidence type="ECO:0000313" key="1">
    <source>
        <dbReference type="EMBL" id="TLG72517.1"/>
    </source>
</evidence>
<dbReference type="OrthoDB" id="9804920at2"/>
<keyword evidence="2" id="KW-1185">Reference proteome</keyword>
<dbReference type="SUPFAM" id="SSF51556">
    <property type="entry name" value="Metallo-dependent hydrolases"/>
    <property type="match status" value="1"/>
</dbReference>
<dbReference type="PROSITE" id="PS51365">
    <property type="entry name" value="RENAL_DIPEPTIDASE_2"/>
    <property type="match status" value="1"/>
</dbReference>
<sequence length="315" mass="35589">MKVFDAHLDTFYHIALADKDGSKALFKNEHFPKLQKGETKAGVFVIYTEGDSPEAKYEQALDIMMAMSRELYRNRDIIMPITSSADFDVLEASDKTGIILGIEGMEFLEVNFDLLYVLAQMGVRHGGLTWNEANAFAAGAGADDRLGLTDWGKTLVRRMEDLHMVVDLAHANEQTFYDVYQMAARPFIVSHSAAYELFNHPRNLKDAQLQAVAEIGGLIGVNAWGGFLAEENPHIDDYMRHLVYIADKIGVEHVGLGFDFCDFLPGYMEKPLTKNLETSNQVQNLVAKLREHGFSEQEVQAICYDNYANFFRKWL</sequence>
<gene>
    <name evidence="1" type="ORF">FEZ08_09010</name>
</gene>
<evidence type="ECO:0008006" key="3">
    <source>
        <dbReference type="Google" id="ProtNLM"/>
    </source>
</evidence>
<dbReference type="GO" id="GO:0070573">
    <property type="term" value="F:metallodipeptidase activity"/>
    <property type="evidence" value="ECO:0007669"/>
    <property type="project" value="InterPro"/>
</dbReference>
<evidence type="ECO:0000313" key="2">
    <source>
        <dbReference type="Proteomes" id="UP000306912"/>
    </source>
</evidence>
<name>A0A5R8Q9J8_9FIRM</name>
<dbReference type="Proteomes" id="UP000306912">
    <property type="component" value="Unassembled WGS sequence"/>
</dbReference>
<dbReference type="InterPro" id="IPR008257">
    <property type="entry name" value="Pept_M19"/>
</dbReference>
<protein>
    <recommendedName>
        <fullName evidence="3">Membrane dipeptidase</fullName>
    </recommendedName>
</protein>
<reference evidence="1 2" key="1">
    <citation type="submission" date="2019-05" db="EMBL/GenBank/DDBJ databases">
        <title>Culicoidintestinum kansasii gen. nov., sp. nov. from the gastrointestinal tract of the biting midge, Culicoides sonorensis.</title>
        <authorList>
            <person name="Neupane S."/>
            <person name="Ghosh A."/>
            <person name="Gunther S."/>
            <person name="Martin K."/>
            <person name="Zurek L."/>
        </authorList>
    </citation>
    <scope>NUCLEOTIDE SEQUENCE [LARGE SCALE GENOMIC DNA]</scope>
    <source>
        <strain evidence="1 2">CS-1</strain>
    </source>
</reference>
<dbReference type="RefSeq" id="WP_138191555.1">
    <property type="nucleotide sequence ID" value="NZ_VBWP01000008.1"/>
</dbReference>
<proteinExistence type="predicted"/>
<dbReference type="Pfam" id="PF01244">
    <property type="entry name" value="Peptidase_M19"/>
    <property type="match status" value="1"/>
</dbReference>
<organism evidence="1 2">
    <name type="scientific">Culicoidibacter larvae</name>
    <dbReference type="NCBI Taxonomy" id="2579976"/>
    <lineage>
        <taxon>Bacteria</taxon>
        <taxon>Bacillati</taxon>
        <taxon>Bacillota</taxon>
        <taxon>Culicoidibacteria</taxon>
        <taxon>Culicoidibacterales</taxon>
        <taxon>Culicoidibacteraceae</taxon>
        <taxon>Culicoidibacter</taxon>
    </lineage>
</organism>
<accession>A0A5R8Q9J8</accession>
<dbReference type="PANTHER" id="PTHR10443:SF12">
    <property type="entry name" value="DIPEPTIDASE"/>
    <property type="match status" value="1"/>
</dbReference>
<dbReference type="GO" id="GO:0006508">
    <property type="term" value="P:proteolysis"/>
    <property type="evidence" value="ECO:0007669"/>
    <property type="project" value="InterPro"/>
</dbReference>
<dbReference type="EMBL" id="VBWP01000008">
    <property type="protein sequence ID" value="TLG72517.1"/>
    <property type="molecule type" value="Genomic_DNA"/>
</dbReference>
<dbReference type="InterPro" id="IPR032466">
    <property type="entry name" value="Metal_Hydrolase"/>
</dbReference>
<dbReference type="Gene3D" id="3.20.20.140">
    <property type="entry name" value="Metal-dependent hydrolases"/>
    <property type="match status" value="1"/>
</dbReference>
<dbReference type="InParanoid" id="A0A5R8Q9J8"/>